<dbReference type="EMBL" id="KE163535">
    <property type="protein sequence ID" value="EPQ12647.1"/>
    <property type="molecule type" value="Genomic_DNA"/>
</dbReference>
<dbReference type="AlphaFoldDB" id="S7PVU2"/>
<protein>
    <submittedName>
        <fullName evidence="2">RNA-binding protein NOB1</fullName>
    </submittedName>
</protein>
<proteinExistence type="predicted"/>
<feature type="compositionally biased region" description="Polar residues" evidence="1">
    <location>
        <begin position="223"/>
        <end position="240"/>
    </location>
</feature>
<name>S7PVU2_MYOBR</name>
<gene>
    <name evidence="2" type="ORF">D623_10005348</name>
</gene>
<accession>S7PVU2</accession>
<evidence type="ECO:0000313" key="2">
    <source>
        <dbReference type="EMBL" id="EPQ12647.1"/>
    </source>
</evidence>
<reference evidence="2 3" key="1">
    <citation type="journal article" date="2013" name="Nat. Commun.">
        <title>Genome analysis reveals insights into physiology and longevity of the Brandt's bat Myotis brandtii.</title>
        <authorList>
            <person name="Seim I."/>
            <person name="Fang X."/>
            <person name="Xiong Z."/>
            <person name="Lobanov A.V."/>
            <person name="Huang Z."/>
            <person name="Ma S."/>
            <person name="Feng Y."/>
            <person name="Turanov A.A."/>
            <person name="Zhu Y."/>
            <person name="Lenz T.L."/>
            <person name="Gerashchenko M.V."/>
            <person name="Fan D."/>
            <person name="Hee Yim S."/>
            <person name="Yao X."/>
            <person name="Jordan D."/>
            <person name="Xiong Y."/>
            <person name="Ma Y."/>
            <person name="Lyapunov A.N."/>
            <person name="Chen G."/>
            <person name="Kulakova O.I."/>
            <person name="Sun Y."/>
            <person name="Lee S.G."/>
            <person name="Bronson R.T."/>
            <person name="Moskalev A.A."/>
            <person name="Sunyaev S.R."/>
            <person name="Zhang G."/>
            <person name="Krogh A."/>
            <person name="Wang J."/>
            <person name="Gladyshev V.N."/>
        </authorList>
    </citation>
    <scope>NUCLEOTIDE SEQUENCE [LARGE SCALE GENOMIC DNA]</scope>
</reference>
<sequence>MGKQCDLTAFECGIYLNDIGKSIYSTRGVVSELWDKAVCRRLPVLPYVLRFKEPRPEYAGLSLPVLETPFADADRDLQALLADGEDAPRAGEREESGFEGKTLEWRRCGWVTPAPEAALRIGAGAAGSGVGGSCVPTDAATQSELLQMRLPVRAVNGVRIPGAPGAASCAAMTCCSLASDKSRDQFTLWRQDPEDSACGCRDLGALRLHCSCSPQVLSPEASGVTSRSRQGQKCCQPAAT</sequence>
<evidence type="ECO:0000256" key="1">
    <source>
        <dbReference type="SAM" id="MobiDB-lite"/>
    </source>
</evidence>
<keyword evidence="3" id="KW-1185">Reference proteome</keyword>
<feature type="region of interest" description="Disordered" evidence="1">
    <location>
        <begin position="218"/>
        <end position="240"/>
    </location>
</feature>
<organism evidence="2 3">
    <name type="scientific">Myotis brandtii</name>
    <name type="common">Brandt's bat</name>
    <dbReference type="NCBI Taxonomy" id="109478"/>
    <lineage>
        <taxon>Eukaryota</taxon>
        <taxon>Metazoa</taxon>
        <taxon>Chordata</taxon>
        <taxon>Craniata</taxon>
        <taxon>Vertebrata</taxon>
        <taxon>Euteleostomi</taxon>
        <taxon>Mammalia</taxon>
        <taxon>Eutheria</taxon>
        <taxon>Laurasiatheria</taxon>
        <taxon>Chiroptera</taxon>
        <taxon>Yangochiroptera</taxon>
        <taxon>Vespertilionidae</taxon>
        <taxon>Myotis</taxon>
    </lineage>
</organism>
<evidence type="ECO:0000313" key="3">
    <source>
        <dbReference type="Proteomes" id="UP000052978"/>
    </source>
</evidence>
<dbReference type="Proteomes" id="UP000052978">
    <property type="component" value="Unassembled WGS sequence"/>
</dbReference>